<dbReference type="EMBL" id="GGEC01047289">
    <property type="protein sequence ID" value="MBX27773.1"/>
    <property type="molecule type" value="Transcribed_RNA"/>
</dbReference>
<name>A0A2P2MC15_RHIMU</name>
<dbReference type="AlphaFoldDB" id="A0A2P2MC15"/>
<evidence type="ECO:0000313" key="1">
    <source>
        <dbReference type="EMBL" id="MBX27773.1"/>
    </source>
</evidence>
<protein>
    <submittedName>
        <fullName evidence="1">Uncharacterized protein</fullName>
    </submittedName>
</protein>
<organism evidence="1">
    <name type="scientific">Rhizophora mucronata</name>
    <name type="common">Asiatic mangrove</name>
    <dbReference type="NCBI Taxonomy" id="61149"/>
    <lineage>
        <taxon>Eukaryota</taxon>
        <taxon>Viridiplantae</taxon>
        <taxon>Streptophyta</taxon>
        <taxon>Embryophyta</taxon>
        <taxon>Tracheophyta</taxon>
        <taxon>Spermatophyta</taxon>
        <taxon>Magnoliopsida</taxon>
        <taxon>eudicotyledons</taxon>
        <taxon>Gunneridae</taxon>
        <taxon>Pentapetalae</taxon>
        <taxon>rosids</taxon>
        <taxon>fabids</taxon>
        <taxon>Malpighiales</taxon>
        <taxon>Rhizophoraceae</taxon>
        <taxon>Rhizophora</taxon>
    </lineage>
</organism>
<sequence>MKQYQLLLSIFSVSYRSCF</sequence>
<proteinExistence type="predicted"/>
<reference evidence="1" key="1">
    <citation type="submission" date="2018-02" db="EMBL/GenBank/DDBJ databases">
        <title>Rhizophora mucronata_Transcriptome.</title>
        <authorList>
            <person name="Meera S.P."/>
            <person name="Sreeshan A."/>
            <person name="Augustine A."/>
        </authorList>
    </citation>
    <scope>NUCLEOTIDE SEQUENCE</scope>
    <source>
        <tissue evidence="1">Leaf</tissue>
    </source>
</reference>
<accession>A0A2P2MC15</accession>